<dbReference type="AlphaFoldDB" id="A0A645B3V1"/>
<dbReference type="EMBL" id="VSSQ01017425">
    <property type="protein sequence ID" value="MPM59718.1"/>
    <property type="molecule type" value="Genomic_DNA"/>
</dbReference>
<sequence>MREALEPLVEDLIHLRLDEGVAARPAEFVGARLDGGKALAGCGVKAHPVVGRDVGLHLLGKARSLQRAQRLVINADGARVVDHGVQFFNHCHAHAREAQGVGNGQPDGARTDDDDVCRIGVLGRLVLGSHQNVSLQISVVMNVS</sequence>
<evidence type="ECO:0000313" key="1">
    <source>
        <dbReference type="EMBL" id="MPM59718.1"/>
    </source>
</evidence>
<accession>A0A645B3V1</accession>
<reference evidence="1" key="1">
    <citation type="submission" date="2019-08" db="EMBL/GenBank/DDBJ databases">
        <authorList>
            <person name="Kucharzyk K."/>
            <person name="Murdoch R.W."/>
            <person name="Higgins S."/>
            <person name="Loffler F."/>
        </authorList>
    </citation>
    <scope>NUCLEOTIDE SEQUENCE</scope>
</reference>
<proteinExistence type="predicted"/>
<organism evidence="1">
    <name type="scientific">bioreactor metagenome</name>
    <dbReference type="NCBI Taxonomy" id="1076179"/>
    <lineage>
        <taxon>unclassified sequences</taxon>
        <taxon>metagenomes</taxon>
        <taxon>ecological metagenomes</taxon>
    </lineage>
</organism>
<name>A0A645B3V1_9ZZZZ</name>
<protein>
    <submittedName>
        <fullName evidence="1">Uncharacterized protein</fullName>
    </submittedName>
</protein>
<gene>
    <name evidence="1" type="ORF">SDC9_106564</name>
</gene>
<comment type="caution">
    <text evidence="1">The sequence shown here is derived from an EMBL/GenBank/DDBJ whole genome shotgun (WGS) entry which is preliminary data.</text>
</comment>